<dbReference type="OrthoDB" id="6500128at2759"/>
<dbReference type="InterPro" id="IPR039421">
    <property type="entry name" value="Type_1_exporter"/>
</dbReference>
<dbReference type="GO" id="GO:0005743">
    <property type="term" value="C:mitochondrial inner membrane"/>
    <property type="evidence" value="ECO:0007669"/>
    <property type="project" value="TreeGrafter"/>
</dbReference>
<comment type="caution">
    <text evidence="2">The sequence shown here is derived from an EMBL/GenBank/DDBJ whole genome shotgun (WGS) entry which is preliminary data.</text>
</comment>
<dbReference type="PANTHER" id="PTHR43394">
    <property type="entry name" value="ATP-DEPENDENT PERMEASE MDL1, MITOCHONDRIAL"/>
    <property type="match status" value="1"/>
</dbReference>
<protein>
    <recommendedName>
        <fullName evidence="1">ABC transporter domain-containing protein</fullName>
    </recommendedName>
</protein>
<name>A0A815QEV1_9BILA</name>
<dbReference type="Proteomes" id="UP000663829">
    <property type="component" value="Unassembled WGS sequence"/>
</dbReference>
<evidence type="ECO:0000259" key="1">
    <source>
        <dbReference type="Pfam" id="PF00005"/>
    </source>
</evidence>
<dbReference type="GO" id="GO:0005524">
    <property type="term" value="F:ATP binding"/>
    <property type="evidence" value="ECO:0007669"/>
    <property type="project" value="InterPro"/>
</dbReference>
<dbReference type="GO" id="GO:0090374">
    <property type="term" value="P:oligopeptide export from mitochondrion"/>
    <property type="evidence" value="ECO:0007669"/>
    <property type="project" value="TreeGrafter"/>
</dbReference>
<dbReference type="Pfam" id="PF00005">
    <property type="entry name" value="ABC_tran"/>
    <property type="match status" value="1"/>
</dbReference>
<accession>A0A815QEV1</accession>
<evidence type="ECO:0000313" key="4">
    <source>
        <dbReference type="Proteomes" id="UP000663829"/>
    </source>
</evidence>
<evidence type="ECO:0000313" key="3">
    <source>
        <dbReference type="EMBL" id="CAF4332159.1"/>
    </source>
</evidence>
<dbReference type="PANTHER" id="PTHR43394:SF27">
    <property type="entry name" value="ATP-DEPENDENT TRANSLOCASE ABCB1-LIKE"/>
    <property type="match status" value="1"/>
</dbReference>
<dbReference type="AlphaFoldDB" id="A0A815QEV1"/>
<dbReference type="InterPro" id="IPR003439">
    <property type="entry name" value="ABC_transporter-like_ATP-bd"/>
</dbReference>
<dbReference type="SUPFAM" id="SSF52540">
    <property type="entry name" value="P-loop containing nucleoside triphosphate hydrolases"/>
    <property type="match status" value="1"/>
</dbReference>
<dbReference type="InterPro" id="IPR027417">
    <property type="entry name" value="P-loop_NTPase"/>
</dbReference>
<organism evidence="2 4">
    <name type="scientific">Didymodactylos carnosus</name>
    <dbReference type="NCBI Taxonomy" id="1234261"/>
    <lineage>
        <taxon>Eukaryota</taxon>
        <taxon>Metazoa</taxon>
        <taxon>Spiralia</taxon>
        <taxon>Gnathifera</taxon>
        <taxon>Rotifera</taxon>
        <taxon>Eurotatoria</taxon>
        <taxon>Bdelloidea</taxon>
        <taxon>Philodinida</taxon>
        <taxon>Philodinidae</taxon>
        <taxon>Didymodactylos</taxon>
    </lineage>
</organism>
<keyword evidence="4" id="KW-1185">Reference proteome</keyword>
<evidence type="ECO:0000313" key="2">
    <source>
        <dbReference type="EMBL" id="CAF1462236.1"/>
    </source>
</evidence>
<dbReference type="GO" id="GO:0016887">
    <property type="term" value="F:ATP hydrolysis activity"/>
    <property type="evidence" value="ECO:0007669"/>
    <property type="project" value="InterPro"/>
</dbReference>
<dbReference type="Gene3D" id="3.40.50.300">
    <property type="entry name" value="P-loop containing nucleotide triphosphate hydrolases"/>
    <property type="match status" value="1"/>
</dbReference>
<proteinExistence type="predicted"/>
<dbReference type="EMBL" id="CAJNOQ010020061">
    <property type="protein sequence ID" value="CAF1462236.1"/>
    <property type="molecule type" value="Genomic_DNA"/>
</dbReference>
<dbReference type="Proteomes" id="UP000681722">
    <property type="component" value="Unassembled WGS sequence"/>
</dbReference>
<dbReference type="GO" id="GO:0015421">
    <property type="term" value="F:ABC-type oligopeptide transporter activity"/>
    <property type="evidence" value="ECO:0007669"/>
    <property type="project" value="TreeGrafter"/>
</dbReference>
<feature type="domain" description="ABC transporter" evidence="1">
    <location>
        <begin position="37"/>
        <end position="70"/>
    </location>
</feature>
<sequence length="156" mass="17483">MRGRDRLTNKDNHYPRAMEYAPDSDEIIIDAAIYFVNSSDKLSGGEKQRVAVARALISKCKVLLGDEVTSALDNQTERNLLVTLQKAKVELGLTIVVIAHRLSTVINADNIVCMEHGRGIVEQGTHAQLMENNGLYKQFYMAQKMKETLHQGNKKL</sequence>
<reference evidence="2" key="1">
    <citation type="submission" date="2021-02" db="EMBL/GenBank/DDBJ databases">
        <authorList>
            <person name="Nowell W R."/>
        </authorList>
    </citation>
    <scope>NUCLEOTIDE SEQUENCE</scope>
</reference>
<gene>
    <name evidence="2" type="ORF">GPM918_LOCUS35131</name>
    <name evidence="3" type="ORF">SRO942_LOCUS35841</name>
</gene>
<dbReference type="EMBL" id="CAJOBC010085517">
    <property type="protein sequence ID" value="CAF4332159.1"/>
    <property type="molecule type" value="Genomic_DNA"/>
</dbReference>